<feature type="compositionally biased region" description="Polar residues" evidence="13">
    <location>
        <begin position="13"/>
        <end position="29"/>
    </location>
</feature>
<feature type="compositionally biased region" description="Basic and acidic residues" evidence="13">
    <location>
        <begin position="840"/>
        <end position="858"/>
    </location>
</feature>
<evidence type="ECO:0000256" key="11">
    <source>
        <dbReference type="ARBA" id="ARBA00048679"/>
    </source>
</evidence>
<comment type="subcellular location">
    <subcellularLocation>
        <location evidence="1">Bud neck</location>
    </subcellularLocation>
</comment>
<evidence type="ECO:0000256" key="2">
    <source>
        <dbReference type="ARBA" id="ARBA00010791"/>
    </source>
</evidence>
<evidence type="ECO:0000256" key="8">
    <source>
        <dbReference type="ARBA" id="ARBA00022777"/>
    </source>
</evidence>
<dbReference type="FunFam" id="1.10.510.10:FF:000394">
    <property type="entry name" value="Serine/threonine-protein kinase HSL1"/>
    <property type="match status" value="1"/>
</dbReference>
<feature type="compositionally biased region" description="Low complexity" evidence="13">
    <location>
        <begin position="873"/>
        <end position="889"/>
    </location>
</feature>
<dbReference type="SUPFAM" id="SSF56112">
    <property type="entry name" value="Protein kinase-like (PK-like)"/>
    <property type="match status" value="1"/>
</dbReference>
<dbReference type="SMART" id="SM00220">
    <property type="entry name" value="S_TKc"/>
    <property type="match status" value="1"/>
</dbReference>
<keyword evidence="7 12" id="KW-0547">Nucleotide-binding</keyword>
<feature type="region of interest" description="Disordered" evidence="13">
    <location>
        <begin position="777"/>
        <end position="796"/>
    </location>
</feature>
<feature type="region of interest" description="Disordered" evidence="13">
    <location>
        <begin position="1"/>
        <end position="40"/>
    </location>
</feature>
<dbReference type="PROSITE" id="PS50011">
    <property type="entry name" value="PROTEIN_KINASE_DOM"/>
    <property type="match status" value="1"/>
</dbReference>
<dbReference type="GO" id="GO:0005935">
    <property type="term" value="C:cellular bud neck"/>
    <property type="evidence" value="ECO:0007669"/>
    <property type="project" value="UniProtKB-SubCell"/>
</dbReference>
<dbReference type="OrthoDB" id="504170at2759"/>
<dbReference type="Proteomes" id="UP000053958">
    <property type="component" value="Unassembled WGS sequence"/>
</dbReference>
<dbReference type="GO" id="GO:0035556">
    <property type="term" value="P:intracellular signal transduction"/>
    <property type="evidence" value="ECO:0007669"/>
    <property type="project" value="TreeGrafter"/>
</dbReference>
<dbReference type="InterPro" id="IPR008271">
    <property type="entry name" value="Ser/Thr_kinase_AS"/>
</dbReference>
<dbReference type="Pfam" id="PF16797">
    <property type="entry name" value="Fungal_KA1"/>
    <property type="match status" value="1"/>
</dbReference>
<feature type="region of interest" description="Disordered" evidence="13">
    <location>
        <begin position="840"/>
        <end position="970"/>
    </location>
</feature>
<dbReference type="Gene3D" id="1.10.510.10">
    <property type="entry name" value="Transferase(Phosphotransferase) domain 1"/>
    <property type="match status" value="1"/>
</dbReference>
<dbReference type="InterPro" id="IPR000719">
    <property type="entry name" value="Prot_kinase_dom"/>
</dbReference>
<protein>
    <recommendedName>
        <fullName evidence="3">non-specific serine/threonine protein kinase</fullName>
        <ecNumber evidence="3">2.7.11.1</ecNumber>
    </recommendedName>
</protein>
<dbReference type="InterPro" id="IPR031850">
    <property type="entry name" value="Fungal_KA1_dom"/>
</dbReference>
<gene>
    <name evidence="15" type="ORF">T310_7992</name>
</gene>
<dbReference type="CDD" id="cd14081">
    <property type="entry name" value="STKc_BRSK1_2"/>
    <property type="match status" value="1"/>
</dbReference>
<comment type="catalytic activity">
    <reaction evidence="11">
        <text>L-seryl-[protein] + ATP = O-phospho-L-seryl-[protein] + ADP + H(+)</text>
        <dbReference type="Rhea" id="RHEA:17989"/>
        <dbReference type="Rhea" id="RHEA-COMP:9863"/>
        <dbReference type="Rhea" id="RHEA-COMP:11604"/>
        <dbReference type="ChEBI" id="CHEBI:15378"/>
        <dbReference type="ChEBI" id="CHEBI:29999"/>
        <dbReference type="ChEBI" id="CHEBI:30616"/>
        <dbReference type="ChEBI" id="CHEBI:83421"/>
        <dbReference type="ChEBI" id="CHEBI:456216"/>
        <dbReference type="EC" id="2.7.11.1"/>
    </reaction>
</comment>
<dbReference type="EC" id="2.7.11.1" evidence="3"/>
<comment type="similarity">
    <text evidence="2">Belongs to the protein kinase superfamily. CAMK Ser/Thr protein kinase family. NIM1 subfamily.</text>
</comment>
<feature type="compositionally biased region" description="Polar residues" evidence="13">
    <location>
        <begin position="1103"/>
        <end position="1119"/>
    </location>
</feature>
<organism evidence="15 16">
    <name type="scientific">Rasamsonia emersonii (strain ATCC 16479 / CBS 393.64 / IMI 116815)</name>
    <dbReference type="NCBI Taxonomy" id="1408163"/>
    <lineage>
        <taxon>Eukaryota</taxon>
        <taxon>Fungi</taxon>
        <taxon>Dikarya</taxon>
        <taxon>Ascomycota</taxon>
        <taxon>Pezizomycotina</taxon>
        <taxon>Eurotiomycetes</taxon>
        <taxon>Eurotiomycetidae</taxon>
        <taxon>Eurotiales</taxon>
        <taxon>Trichocomaceae</taxon>
        <taxon>Rasamsonia</taxon>
    </lineage>
</organism>
<feature type="region of interest" description="Disordered" evidence="13">
    <location>
        <begin position="550"/>
        <end position="628"/>
    </location>
</feature>
<dbReference type="PANTHER" id="PTHR24346:SF110">
    <property type="entry name" value="NON-SPECIFIC SERINE_THREONINE PROTEIN KINASE"/>
    <property type="match status" value="1"/>
</dbReference>
<feature type="compositionally biased region" description="Low complexity" evidence="13">
    <location>
        <begin position="942"/>
        <end position="961"/>
    </location>
</feature>
<accession>A0A0F4YIV7</accession>
<reference evidence="15 16" key="1">
    <citation type="submission" date="2015-04" db="EMBL/GenBank/DDBJ databases">
        <authorList>
            <person name="Heijne W.H."/>
            <person name="Fedorova N.D."/>
            <person name="Nierman W.C."/>
            <person name="Vollebregt A.W."/>
            <person name="Zhao Z."/>
            <person name="Wu L."/>
            <person name="Kumar M."/>
            <person name="Stam H."/>
            <person name="van den Berg M.A."/>
            <person name="Pel H.J."/>
        </authorList>
    </citation>
    <scope>NUCLEOTIDE SEQUENCE [LARGE SCALE GENOMIC DNA]</scope>
    <source>
        <strain evidence="15 16">CBS 393.64</strain>
    </source>
</reference>
<feature type="compositionally biased region" description="Pro residues" evidence="13">
    <location>
        <begin position="1124"/>
        <end position="1136"/>
    </location>
</feature>
<keyword evidence="6" id="KW-0808">Transferase</keyword>
<proteinExistence type="inferred from homology"/>
<dbReference type="PROSITE" id="PS00107">
    <property type="entry name" value="PROTEIN_KINASE_ATP"/>
    <property type="match status" value="1"/>
</dbReference>
<dbReference type="STRING" id="1408163.A0A0F4YIV7"/>
<dbReference type="InterPro" id="IPR011009">
    <property type="entry name" value="Kinase-like_dom_sf"/>
</dbReference>
<feature type="compositionally biased region" description="Basic and acidic residues" evidence="13">
    <location>
        <begin position="777"/>
        <end position="787"/>
    </location>
</feature>
<dbReference type="PANTHER" id="PTHR24346">
    <property type="entry name" value="MAP/MICROTUBULE AFFINITY-REGULATING KINASE"/>
    <property type="match status" value="1"/>
</dbReference>
<feature type="region of interest" description="Disordered" evidence="13">
    <location>
        <begin position="68"/>
        <end position="100"/>
    </location>
</feature>
<feature type="region of interest" description="Disordered" evidence="13">
    <location>
        <begin position="1075"/>
        <end position="1148"/>
    </location>
</feature>
<evidence type="ECO:0000256" key="9">
    <source>
        <dbReference type="ARBA" id="ARBA00022840"/>
    </source>
</evidence>
<evidence type="ECO:0000256" key="3">
    <source>
        <dbReference type="ARBA" id="ARBA00012513"/>
    </source>
</evidence>
<feature type="domain" description="Protein kinase" evidence="14">
    <location>
        <begin position="100"/>
        <end position="374"/>
    </location>
</feature>
<feature type="region of interest" description="Disordered" evidence="13">
    <location>
        <begin position="490"/>
        <end position="525"/>
    </location>
</feature>
<evidence type="ECO:0000256" key="13">
    <source>
        <dbReference type="SAM" id="MobiDB-lite"/>
    </source>
</evidence>
<keyword evidence="8 15" id="KW-0418">Kinase</keyword>
<dbReference type="RefSeq" id="XP_013324672.1">
    <property type="nucleotide sequence ID" value="XM_013469218.1"/>
</dbReference>
<keyword evidence="9 12" id="KW-0067">ATP-binding</keyword>
<evidence type="ECO:0000256" key="7">
    <source>
        <dbReference type="ARBA" id="ARBA00022741"/>
    </source>
</evidence>
<sequence>MDHAAGGARSHSGRQPLTDATSRVNNSAVGPTRGREATVDHEQLKAVGIHVDPGSSALAAENKCLSVVTDSQEDSNRNSAISTTSTTSAKGRRKTHVGPWQLGRTLGKGATGRVRLAKHAVTGQAAAVKIVSKKSAAMVQSESIAAMDRNAGFLSLTPGSRPMPYGIEREVVIMKLIEHPNVIKVYDIWENRGELYLVLEYVEGGELFDYVSMNGPLPEEEAVRLFRQIISGLWYCHRFNICHRDLKPENILLDANHNIKLADFGMAALQPAGHWLNTSCGSPHYAAPEIIYGRRYRGDKADIWSCGIILYALLTGFLPFDGGDLSNTLRLVKKGEYHLPPWLTVEAADLIQRILQKRPEDRISMQNVWNHPLLKKYETLHQAMSDHPLGPPPPLTAKDCGPPVASRADIDMELLRSLQTLWHCAKPETLIERLLSKEPNLEKMFYNALIKFRDEQLENYNGHSLEYSASDYHHISRPPAATRALARHSKNGRLQSQLRRRSQFSIVPEVSHRSSSAKEPKSSHCYDPFRASLSPPADPPVEYASVTIHRKSSDARPIEEPAEGTETAEQSEVCGEQPEEANGARSPSMEVIKRNRKRKVQGSTNSRASLAPSRRGFSPAPGVRAASSYKRNVSFRHIRNRSQTASSMKIKREQTISQNSIAKSLARDQSSKLISSTVLASVRYSTPALPSPPAVVRTSDVVAAAGKDLDVKKVRRSSSFWKEEARKVSNELSQICEEAFNRCSVSTGHTLGSSIAGGTDSTATSISIHEEAERLKASAKSSERELPETAEGLSCSNTVRELAETRRRLLEHSAKAGSEGLPEYLKEVIAHLDRLIEQDTARQQRGKSEEAEQSRRAISDPNPKSAVDTHHLPSISEELTSPTESSGGSESKDPDHQSSSESSRVSSRREERSTIRMVPKDSSLPSIEEIKPLNIRKRNTQTSVTTSLRSSSADSASLSRAPNNSLEGRSNGTFYGSMRYNSRYRMALEPIEENPPCSRCSDVRASFVEKKWSWFSKHKSQTYEETPPTPKDTVPAQPNSATGPDVKIAEVSQSAAADETKTAARKSSGKSFLKIFGKKKTERSDSGSDKATPGNETGETEVAASTNTNASDSTPTQDQDALPSPEPQPQPQPQPQQRPRRQNHGHSGASQNWFARFFHIKPATRVVALQTSRTKARKEVYKTLREWKQYGMEDVRLDKAENIVYGRVGEGNFLRLRPVEFSVEFFTVLEHGRHANLSLIRFRQVRGAASSFHKVADTLEIVLRKRGLTVEDPARAKKMTKVLDNVR</sequence>
<name>A0A0F4YIV7_RASE3</name>
<feature type="compositionally biased region" description="Low complexity" evidence="13">
    <location>
        <begin position="79"/>
        <end position="89"/>
    </location>
</feature>
<evidence type="ECO:0000256" key="4">
    <source>
        <dbReference type="ARBA" id="ARBA00022527"/>
    </source>
</evidence>
<comment type="catalytic activity">
    <reaction evidence="10">
        <text>L-threonyl-[protein] + ATP = O-phospho-L-threonyl-[protein] + ADP + H(+)</text>
        <dbReference type="Rhea" id="RHEA:46608"/>
        <dbReference type="Rhea" id="RHEA-COMP:11060"/>
        <dbReference type="Rhea" id="RHEA-COMP:11605"/>
        <dbReference type="ChEBI" id="CHEBI:15378"/>
        <dbReference type="ChEBI" id="CHEBI:30013"/>
        <dbReference type="ChEBI" id="CHEBI:30616"/>
        <dbReference type="ChEBI" id="CHEBI:61977"/>
        <dbReference type="ChEBI" id="CHEBI:456216"/>
        <dbReference type="EC" id="2.7.11.1"/>
    </reaction>
</comment>
<feature type="binding site" evidence="12">
    <location>
        <position position="129"/>
    </location>
    <ligand>
        <name>ATP</name>
        <dbReference type="ChEBI" id="CHEBI:30616"/>
    </ligand>
</feature>
<evidence type="ECO:0000256" key="12">
    <source>
        <dbReference type="PROSITE-ProRule" id="PRU10141"/>
    </source>
</evidence>
<dbReference type="InterPro" id="IPR017441">
    <property type="entry name" value="Protein_kinase_ATP_BS"/>
</dbReference>
<feature type="region of interest" description="Disordered" evidence="13">
    <location>
        <begin position="1018"/>
        <end position="1045"/>
    </location>
</feature>
<evidence type="ECO:0000256" key="5">
    <source>
        <dbReference type="ARBA" id="ARBA00022553"/>
    </source>
</evidence>
<feature type="compositionally biased region" description="Basic and acidic residues" evidence="13">
    <location>
        <begin position="510"/>
        <end position="524"/>
    </location>
</feature>
<evidence type="ECO:0000256" key="10">
    <source>
        <dbReference type="ARBA" id="ARBA00047899"/>
    </source>
</evidence>
<comment type="caution">
    <text evidence="15">The sequence shown here is derived from an EMBL/GenBank/DDBJ whole genome shotgun (WGS) entry which is preliminary data.</text>
</comment>
<keyword evidence="4 15" id="KW-0723">Serine/threonine-protein kinase</keyword>
<dbReference type="PROSITE" id="PS00108">
    <property type="entry name" value="PROTEIN_KINASE_ST"/>
    <property type="match status" value="1"/>
</dbReference>
<evidence type="ECO:0000256" key="1">
    <source>
        <dbReference type="ARBA" id="ARBA00004266"/>
    </source>
</evidence>
<keyword evidence="5" id="KW-0597">Phosphoprotein</keyword>
<evidence type="ECO:0000313" key="16">
    <source>
        <dbReference type="Proteomes" id="UP000053958"/>
    </source>
</evidence>
<evidence type="ECO:0000259" key="14">
    <source>
        <dbReference type="PROSITE" id="PS50011"/>
    </source>
</evidence>
<dbReference type="Pfam" id="PF00069">
    <property type="entry name" value="Pkinase"/>
    <property type="match status" value="1"/>
</dbReference>
<dbReference type="GO" id="GO:0005940">
    <property type="term" value="C:septin ring"/>
    <property type="evidence" value="ECO:0007669"/>
    <property type="project" value="UniProtKB-ARBA"/>
</dbReference>
<dbReference type="InterPro" id="IPR043024">
    <property type="entry name" value="KA1_sf_fungal"/>
</dbReference>
<evidence type="ECO:0000313" key="15">
    <source>
        <dbReference type="EMBL" id="KKA18060.1"/>
    </source>
</evidence>
<dbReference type="GO" id="GO:0005524">
    <property type="term" value="F:ATP binding"/>
    <property type="evidence" value="ECO:0007669"/>
    <property type="project" value="UniProtKB-UniRule"/>
</dbReference>
<dbReference type="Gene3D" id="3.30.310.220">
    <property type="entry name" value="Fungal kinase associated-1 domain"/>
    <property type="match status" value="1"/>
</dbReference>
<evidence type="ECO:0000256" key="6">
    <source>
        <dbReference type="ARBA" id="ARBA00022679"/>
    </source>
</evidence>
<keyword evidence="16" id="KW-1185">Reference proteome</keyword>
<dbReference type="GO" id="GO:0004674">
    <property type="term" value="F:protein serine/threonine kinase activity"/>
    <property type="evidence" value="ECO:0007669"/>
    <property type="project" value="UniProtKB-KW"/>
</dbReference>
<dbReference type="GeneID" id="25320257"/>
<dbReference type="EMBL" id="LASV01000505">
    <property type="protein sequence ID" value="KKA18060.1"/>
    <property type="molecule type" value="Genomic_DNA"/>
</dbReference>